<organism evidence="2 3">
    <name type="scientific">Streblomastix strix</name>
    <dbReference type="NCBI Taxonomy" id="222440"/>
    <lineage>
        <taxon>Eukaryota</taxon>
        <taxon>Metamonada</taxon>
        <taxon>Preaxostyla</taxon>
        <taxon>Oxymonadida</taxon>
        <taxon>Streblomastigidae</taxon>
        <taxon>Streblomastix</taxon>
    </lineage>
</organism>
<reference evidence="2 3" key="1">
    <citation type="submission" date="2019-03" db="EMBL/GenBank/DDBJ databases">
        <title>Single cell metagenomics reveals metabolic interactions within the superorganism composed of flagellate Streblomastix strix and complex community of Bacteroidetes bacteria on its surface.</title>
        <authorList>
            <person name="Treitli S.C."/>
            <person name="Kolisko M."/>
            <person name="Husnik F."/>
            <person name="Keeling P."/>
            <person name="Hampl V."/>
        </authorList>
    </citation>
    <scope>NUCLEOTIDE SEQUENCE [LARGE SCALE GENOMIC DNA]</scope>
    <source>
        <strain evidence="2">ST1C</strain>
    </source>
</reference>
<dbReference type="AlphaFoldDB" id="A0A5J4WLF9"/>
<sequence length="158" mass="16941">MKIIFGIGQLEGEGKPNPLLKEMDKDGTLTKLVEIFQNEKYQNKQIIVYAACSIGRLFKATELPQEFGQSVIINLLKDLSLLADRNLSDQSLFTLICLAECEYIKMSSKPSAAQPSGSKPLSKPAGSQQSGGTQIATNGPPKPDIKTGTGGGGRNNNT</sequence>
<proteinExistence type="predicted"/>
<feature type="compositionally biased region" description="Polar residues" evidence="1">
    <location>
        <begin position="109"/>
        <end position="137"/>
    </location>
</feature>
<comment type="caution">
    <text evidence="2">The sequence shown here is derived from an EMBL/GenBank/DDBJ whole genome shotgun (WGS) entry which is preliminary data.</text>
</comment>
<evidence type="ECO:0000313" key="2">
    <source>
        <dbReference type="EMBL" id="KAA6395784.1"/>
    </source>
</evidence>
<gene>
    <name evidence="2" type="ORF">EZS28_008693</name>
</gene>
<evidence type="ECO:0000256" key="1">
    <source>
        <dbReference type="SAM" id="MobiDB-lite"/>
    </source>
</evidence>
<dbReference type="Proteomes" id="UP000324800">
    <property type="component" value="Unassembled WGS sequence"/>
</dbReference>
<dbReference type="EMBL" id="SNRW01001594">
    <property type="protein sequence ID" value="KAA6395784.1"/>
    <property type="molecule type" value="Genomic_DNA"/>
</dbReference>
<protein>
    <submittedName>
        <fullName evidence="2">Uncharacterized protein</fullName>
    </submittedName>
</protein>
<evidence type="ECO:0000313" key="3">
    <source>
        <dbReference type="Proteomes" id="UP000324800"/>
    </source>
</evidence>
<name>A0A5J4WLF9_9EUKA</name>
<feature type="region of interest" description="Disordered" evidence="1">
    <location>
        <begin position="109"/>
        <end position="158"/>
    </location>
</feature>
<feature type="compositionally biased region" description="Gly residues" evidence="1">
    <location>
        <begin position="148"/>
        <end position="158"/>
    </location>
</feature>
<accession>A0A5J4WLF9</accession>